<evidence type="ECO:0000256" key="8">
    <source>
        <dbReference type="SAM" id="MobiDB-lite"/>
    </source>
</evidence>
<sequence>MTPPRTATGSATPSARAKGRRRGARPSGTELLAAAVGAVPGGAERPGQLQMTTAIEECVAEGEHLLVQAGTGTGKSLAYLAPALTVDGPVVVSTATLALQSQLVDHDLPRLADAVEPLLGRRPTFAVLKGRHHYLCLARLDNSTEDEPEDTLFDAPAARPGGGTKWLGEAGRLGKQVERLRGWAEKTATGDRDELDPGVDDQAWRLVSMPARECVGATRCPFGQECFAEASRARAREADIVVTNHSLLAVDMLADRHIVPPHKLLIVDEAHELADRVSSAAQAELVPELIDRTTRRARTLLRPETADALTAAGDALAVGLAEAPAGRITAGLPTPLREACTLLDAATRSALDAIGDIKSDDPDPVRKQQAKAALDELSTTAQRLLEEADHDVAWVEKNDSGNRRALVVAPLSVAGTLATHLYDERTVVATSATLALGGRFDTVARALGLDAPPPAPPSAAAAALAARTGPGRPAAETPGRRLAGDLPPSAVVPATEGPGWRSLDVGSPFDYARQGILYVAAHLPRPSVSGLPDAAGEELLALVGALGGRTLGLFSSRRAAQQAAELLRARTDLPVLLQGEEALPLLVRRFREERASCLFGVMSLWQGVDVPGDACQLVVIDRLPFPRPDEPLAAARAAAVDAGGGSGFAAVSVPIAAVRLAQGVGRLIRATGDRGVVAVLDSRLETARGYGPFLRRSLPPFWYTTRPEVARGALERLANS</sequence>
<dbReference type="SUPFAM" id="SSF52540">
    <property type="entry name" value="P-loop containing nucleoside triphosphate hydrolases"/>
    <property type="match status" value="1"/>
</dbReference>
<dbReference type="EMBL" id="PYBV01000011">
    <property type="protein sequence ID" value="PYC72726.1"/>
    <property type="molecule type" value="Genomic_DNA"/>
</dbReference>
<comment type="catalytic activity">
    <reaction evidence="7">
        <text>ATP + H2O = ADP + phosphate + H(+)</text>
        <dbReference type="Rhea" id="RHEA:13065"/>
        <dbReference type="ChEBI" id="CHEBI:15377"/>
        <dbReference type="ChEBI" id="CHEBI:15378"/>
        <dbReference type="ChEBI" id="CHEBI:30616"/>
        <dbReference type="ChEBI" id="CHEBI:43474"/>
        <dbReference type="ChEBI" id="CHEBI:456216"/>
        <dbReference type="EC" id="5.6.2.3"/>
    </reaction>
</comment>
<feature type="region of interest" description="Disordered" evidence="8">
    <location>
        <begin position="1"/>
        <end position="27"/>
    </location>
</feature>
<dbReference type="AlphaFoldDB" id="A0A318NMA9"/>
<dbReference type="GO" id="GO:0016818">
    <property type="term" value="F:hydrolase activity, acting on acid anhydrides, in phosphorus-containing anhydrides"/>
    <property type="evidence" value="ECO:0007669"/>
    <property type="project" value="InterPro"/>
</dbReference>
<feature type="region of interest" description="Disordered" evidence="8">
    <location>
        <begin position="454"/>
        <end position="495"/>
    </location>
</feature>
<dbReference type="Pfam" id="PF13307">
    <property type="entry name" value="Helicase_C_2"/>
    <property type="match status" value="1"/>
</dbReference>
<dbReference type="PROSITE" id="PS51193">
    <property type="entry name" value="HELICASE_ATP_BIND_2"/>
    <property type="match status" value="1"/>
</dbReference>
<evidence type="ECO:0000256" key="5">
    <source>
        <dbReference type="ARBA" id="ARBA00038058"/>
    </source>
</evidence>
<feature type="compositionally biased region" description="Low complexity" evidence="8">
    <location>
        <begin position="458"/>
        <end position="475"/>
    </location>
</feature>
<dbReference type="SMART" id="SM00487">
    <property type="entry name" value="DEXDc"/>
    <property type="match status" value="1"/>
</dbReference>
<dbReference type="PANTHER" id="PTHR11472">
    <property type="entry name" value="DNA REPAIR DEAD HELICASE RAD3/XP-D SUBFAMILY MEMBER"/>
    <property type="match status" value="1"/>
</dbReference>
<keyword evidence="10" id="KW-0347">Helicase</keyword>
<evidence type="ECO:0000256" key="3">
    <source>
        <dbReference type="ARBA" id="ARBA00022801"/>
    </source>
</evidence>
<feature type="domain" description="Helicase ATP-binding" evidence="9">
    <location>
        <begin position="34"/>
        <end position="340"/>
    </location>
</feature>
<dbReference type="PANTHER" id="PTHR11472:SF34">
    <property type="entry name" value="REGULATOR OF TELOMERE ELONGATION HELICASE 1"/>
    <property type="match status" value="1"/>
</dbReference>
<dbReference type="InterPro" id="IPR014001">
    <property type="entry name" value="Helicase_ATP-bd"/>
</dbReference>
<keyword evidence="11" id="KW-1185">Reference proteome</keyword>
<dbReference type="InterPro" id="IPR011545">
    <property type="entry name" value="DEAD/DEAH_box_helicase_dom"/>
</dbReference>
<dbReference type="Proteomes" id="UP000248333">
    <property type="component" value="Unassembled WGS sequence"/>
</dbReference>
<gene>
    <name evidence="10" type="ORF">C7C45_09775</name>
</gene>
<dbReference type="SMART" id="SM00491">
    <property type="entry name" value="HELICc2"/>
    <property type="match status" value="1"/>
</dbReference>
<evidence type="ECO:0000256" key="7">
    <source>
        <dbReference type="ARBA" id="ARBA00048954"/>
    </source>
</evidence>
<dbReference type="Pfam" id="PF00270">
    <property type="entry name" value="DEAD"/>
    <property type="match status" value="1"/>
</dbReference>
<reference evidence="10 11" key="1">
    <citation type="submission" date="2018-03" db="EMBL/GenBank/DDBJ databases">
        <title>Bioinformatic expansion and discovery of thiopeptide antibiotics.</title>
        <authorList>
            <person name="Schwalen C.J."/>
            <person name="Hudson G.A."/>
            <person name="Mitchell D.A."/>
        </authorList>
    </citation>
    <scope>NUCLEOTIDE SEQUENCE [LARGE SCALE GENOMIC DNA]</scope>
    <source>
        <strain evidence="10 11">NRRL 8041</strain>
    </source>
</reference>
<accession>A0A318NMA9</accession>
<evidence type="ECO:0000256" key="1">
    <source>
        <dbReference type="ARBA" id="ARBA00001966"/>
    </source>
</evidence>
<dbReference type="InterPro" id="IPR014013">
    <property type="entry name" value="Helic_SF1/SF2_ATP-bd_DinG/Rad3"/>
</dbReference>
<keyword evidence="2" id="KW-0547">Nucleotide-binding</keyword>
<comment type="similarity">
    <text evidence="5">Belongs to the helicase family. DinG subfamily.</text>
</comment>
<comment type="cofactor">
    <cofactor evidence="1">
        <name>[4Fe-4S] cluster</name>
        <dbReference type="ChEBI" id="CHEBI:49883"/>
    </cofactor>
</comment>
<dbReference type="InterPro" id="IPR006555">
    <property type="entry name" value="ATP-dep_Helicase_C"/>
</dbReference>
<feature type="compositionally biased region" description="Polar residues" evidence="8">
    <location>
        <begin position="1"/>
        <end position="12"/>
    </location>
</feature>
<evidence type="ECO:0000256" key="6">
    <source>
        <dbReference type="ARBA" id="ARBA00044969"/>
    </source>
</evidence>
<dbReference type="GO" id="GO:0043139">
    <property type="term" value="F:5'-3' DNA helicase activity"/>
    <property type="evidence" value="ECO:0007669"/>
    <property type="project" value="UniProtKB-EC"/>
</dbReference>
<organism evidence="10 11">
    <name type="scientific">Micromonospora arborensis</name>
    <dbReference type="NCBI Taxonomy" id="2116518"/>
    <lineage>
        <taxon>Bacteria</taxon>
        <taxon>Bacillati</taxon>
        <taxon>Actinomycetota</taxon>
        <taxon>Actinomycetes</taxon>
        <taxon>Micromonosporales</taxon>
        <taxon>Micromonosporaceae</taxon>
        <taxon>Micromonospora</taxon>
    </lineage>
</organism>
<dbReference type="GO" id="GO:0003676">
    <property type="term" value="F:nucleic acid binding"/>
    <property type="evidence" value="ECO:0007669"/>
    <property type="project" value="InterPro"/>
</dbReference>
<keyword evidence="4" id="KW-0067">ATP-binding</keyword>
<evidence type="ECO:0000256" key="4">
    <source>
        <dbReference type="ARBA" id="ARBA00022840"/>
    </source>
</evidence>
<dbReference type="Gene3D" id="3.40.50.300">
    <property type="entry name" value="P-loop containing nucleotide triphosphate hydrolases"/>
    <property type="match status" value="2"/>
</dbReference>
<evidence type="ECO:0000259" key="9">
    <source>
        <dbReference type="PROSITE" id="PS51193"/>
    </source>
</evidence>
<dbReference type="InterPro" id="IPR045028">
    <property type="entry name" value="DinG/Rad3-like"/>
</dbReference>
<protein>
    <recommendedName>
        <fullName evidence="6">DNA 5'-3' helicase</fullName>
        <ecNumber evidence="6">5.6.2.3</ecNumber>
    </recommendedName>
</protein>
<evidence type="ECO:0000313" key="10">
    <source>
        <dbReference type="EMBL" id="PYC72726.1"/>
    </source>
</evidence>
<evidence type="ECO:0000256" key="2">
    <source>
        <dbReference type="ARBA" id="ARBA00022741"/>
    </source>
</evidence>
<dbReference type="OrthoDB" id="9805194at2"/>
<name>A0A318NMA9_9ACTN</name>
<dbReference type="EC" id="5.6.2.3" evidence="6"/>
<keyword evidence="3" id="KW-0378">Hydrolase</keyword>
<proteinExistence type="inferred from homology"/>
<comment type="caution">
    <text evidence="10">The sequence shown here is derived from an EMBL/GenBank/DDBJ whole genome shotgun (WGS) entry which is preliminary data.</text>
</comment>
<dbReference type="GO" id="GO:0006139">
    <property type="term" value="P:nucleobase-containing compound metabolic process"/>
    <property type="evidence" value="ECO:0007669"/>
    <property type="project" value="InterPro"/>
</dbReference>
<dbReference type="GO" id="GO:0005524">
    <property type="term" value="F:ATP binding"/>
    <property type="evidence" value="ECO:0007669"/>
    <property type="project" value="UniProtKB-KW"/>
</dbReference>
<evidence type="ECO:0000313" key="11">
    <source>
        <dbReference type="Proteomes" id="UP000248333"/>
    </source>
</evidence>
<dbReference type="InterPro" id="IPR027417">
    <property type="entry name" value="P-loop_NTPase"/>
</dbReference>